<dbReference type="KEGG" id="sdeo:D0436_00800"/>
<organism evidence="1 2">
    <name type="scientific">Shewanella decolorationis</name>
    <dbReference type="NCBI Taxonomy" id="256839"/>
    <lineage>
        <taxon>Bacteria</taxon>
        <taxon>Pseudomonadati</taxon>
        <taxon>Pseudomonadota</taxon>
        <taxon>Gammaproteobacteria</taxon>
        <taxon>Alteromonadales</taxon>
        <taxon>Shewanellaceae</taxon>
        <taxon>Shewanella</taxon>
    </lineage>
</organism>
<protein>
    <submittedName>
        <fullName evidence="1">Uncharacterized protein</fullName>
    </submittedName>
</protein>
<name>A0A5B8QTD5_9GAMM</name>
<dbReference type="EMBL" id="CP031775">
    <property type="protein sequence ID" value="QDZ89107.1"/>
    <property type="molecule type" value="Genomic_DNA"/>
</dbReference>
<reference evidence="1 2" key="1">
    <citation type="journal article" date="2019" name="Ecotoxicol. Environ. Saf.">
        <title>Microbial characterization of heavy metal resistant bacterial strains isolated from an electroplating wastewater treatment plant.</title>
        <authorList>
            <person name="Cai X."/>
            <person name="Zheng X."/>
            <person name="Zhang D."/>
            <person name="Iqbal W."/>
            <person name="Liu C."/>
            <person name="Yang B."/>
            <person name="Zhao X."/>
            <person name="Lu X."/>
            <person name="Mao Y."/>
        </authorList>
    </citation>
    <scope>NUCLEOTIDE SEQUENCE [LARGE SCALE GENOMIC DNA]</scope>
    <source>
        <strain evidence="1 2">Ni1-3</strain>
    </source>
</reference>
<dbReference type="RefSeq" id="WP_208661023.1">
    <property type="nucleotide sequence ID" value="NZ_CP031775.2"/>
</dbReference>
<evidence type="ECO:0000313" key="2">
    <source>
        <dbReference type="Proteomes" id="UP000321124"/>
    </source>
</evidence>
<dbReference type="Proteomes" id="UP000321124">
    <property type="component" value="Chromosome"/>
</dbReference>
<sequence length="166" mass="18423">MDLVAIQAAISSLKAAADISKSIMDMKSMSEVQGKVIELQSALLEAQNCALMATTSQFELQEKIRELEAKLNEKGNWVKEKARYQLVSPWRGPAQTYALKQSEANGEEPHLVCSSCFNKEAKEILNPLKNKDGWVQMVCPRCKSTMDTGYKGIGGPKYAEEYAKES</sequence>
<gene>
    <name evidence="1" type="ORF">D0436_00800</name>
</gene>
<evidence type="ECO:0000313" key="1">
    <source>
        <dbReference type="EMBL" id="QDZ89107.1"/>
    </source>
</evidence>
<accession>A0A5B8QTD5</accession>
<proteinExistence type="predicted"/>
<dbReference type="AlphaFoldDB" id="A0A5B8QTD5"/>